<dbReference type="OrthoDB" id="73875at2759"/>
<dbReference type="PANTHER" id="PTHR47700:SF1">
    <property type="entry name" value="CHITINASE"/>
    <property type="match status" value="1"/>
</dbReference>
<dbReference type="AlphaFoldDB" id="A0A8K0IZC5"/>
<dbReference type="GO" id="GO:0008061">
    <property type="term" value="F:chitin binding"/>
    <property type="evidence" value="ECO:0007669"/>
    <property type="project" value="UniProtKB-KW"/>
</dbReference>
<comment type="caution">
    <text evidence="5">The sequence shown here is derived from an EMBL/GenBank/DDBJ whole genome shotgun (WGS) entry which is preliminary data.</text>
</comment>
<dbReference type="SUPFAM" id="SSF54556">
    <property type="entry name" value="Chitinase insertion domain"/>
    <property type="match status" value="1"/>
</dbReference>
<dbReference type="Gene3D" id="3.20.20.80">
    <property type="entry name" value="Glycosidases"/>
    <property type="match status" value="1"/>
</dbReference>
<gene>
    <name evidence="5" type="ORF">E4U42_001573</name>
</gene>
<feature type="non-terminal residue" evidence="5">
    <location>
        <position position="1"/>
    </location>
</feature>
<dbReference type="InterPro" id="IPR029070">
    <property type="entry name" value="Chitinase_insertion_sf"/>
</dbReference>
<reference evidence="5" key="1">
    <citation type="journal article" date="2020" name="bioRxiv">
        <title>Whole genome comparisons of ergot fungi reveals the divergence and evolution of species within the genus Claviceps are the result of varying mechanisms driving genome evolution and host range expansion.</title>
        <authorList>
            <person name="Wyka S.A."/>
            <person name="Mondo S.J."/>
            <person name="Liu M."/>
            <person name="Dettman J."/>
            <person name="Nalam V."/>
            <person name="Broders K.D."/>
        </authorList>
    </citation>
    <scope>NUCLEOTIDE SEQUENCE</scope>
    <source>
        <strain evidence="5">CCC 489</strain>
    </source>
</reference>
<dbReference type="PANTHER" id="PTHR47700">
    <property type="entry name" value="V CHITINASE, PUTATIVE (AFU_ORTHOLOGUE AFUA_6G13720)-RELATED"/>
    <property type="match status" value="1"/>
</dbReference>
<evidence type="ECO:0000259" key="4">
    <source>
        <dbReference type="Pfam" id="PF00704"/>
    </source>
</evidence>
<keyword evidence="6" id="KW-1185">Reference proteome</keyword>
<evidence type="ECO:0000313" key="6">
    <source>
        <dbReference type="Proteomes" id="UP000811619"/>
    </source>
</evidence>
<dbReference type="Proteomes" id="UP000811619">
    <property type="component" value="Unassembled WGS sequence"/>
</dbReference>
<evidence type="ECO:0000256" key="3">
    <source>
        <dbReference type="ARBA" id="ARBA00023026"/>
    </source>
</evidence>
<dbReference type="Gene3D" id="3.10.50.10">
    <property type="match status" value="1"/>
</dbReference>
<accession>A0A8K0IZC5</accession>
<comment type="similarity">
    <text evidence="1">Belongs to the glycosyl hydrolase 18 family. Chitinase class V subfamily.</text>
</comment>
<organism evidence="5 6">
    <name type="scientific">Claviceps africana</name>
    <dbReference type="NCBI Taxonomy" id="83212"/>
    <lineage>
        <taxon>Eukaryota</taxon>
        <taxon>Fungi</taxon>
        <taxon>Dikarya</taxon>
        <taxon>Ascomycota</taxon>
        <taxon>Pezizomycotina</taxon>
        <taxon>Sordariomycetes</taxon>
        <taxon>Hypocreomycetidae</taxon>
        <taxon>Hypocreales</taxon>
        <taxon>Clavicipitaceae</taxon>
        <taxon>Claviceps</taxon>
    </lineage>
</organism>
<dbReference type="InterPro" id="IPR017853">
    <property type="entry name" value="GH"/>
</dbReference>
<dbReference type="EMBL" id="SRPY01001473">
    <property type="protein sequence ID" value="KAG5913016.1"/>
    <property type="molecule type" value="Genomic_DNA"/>
</dbReference>
<dbReference type="InterPro" id="IPR053214">
    <property type="entry name" value="LysM12-like"/>
</dbReference>
<proteinExistence type="inferred from homology"/>
<dbReference type="GO" id="GO:0005975">
    <property type="term" value="P:carbohydrate metabolic process"/>
    <property type="evidence" value="ECO:0007669"/>
    <property type="project" value="InterPro"/>
</dbReference>
<dbReference type="InterPro" id="IPR001223">
    <property type="entry name" value="Glyco_hydro18_cat"/>
</dbReference>
<dbReference type="Pfam" id="PF00704">
    <property type="entry name" value="Glyco_hydro_18"/>
    <property type="match status" value="1"/>
</dbReference>
<evidence type="ECO:0000256" key="1">
    <source>
        <dbReference type="ARBA" id="ARBA00008682"/>
    </source>
</evidence>
<keyword evidence="3" id="KW-0843">Virulence</keyword>
<sequence>APFVPGVPPRDNPNEGADYAAFLKLLRSKLDKGKTLSIAAPGSYWYLLQFPIQEISETVDYIVLMTNHLQKQWDSLQRFNDPSCPTNDCLRNPLDHTATWTALIVVMVPSYGQSFKLEDRGCPDPPCRLKGKIDEASKNTTRGLCTNISGIMSNAEIDALSTSSSSMSWYDKESQTQILLYDNDNWVSFLIPPDVDHRKRVAKNNNLGGVADFVDLDSFHDSEVSLETLRHNIKFGGKADSCDWELRTGTWINHTCAQDEVAAPFNYTNYQRWAALDADSAWNDAKARWLYCDKGKIQFTQSVTQFFHANENAKCNDLAQVDNCEPIATCSEHNVLKDAKKSWTGPAAYIVWNSLATVHAVLKNYQSIIRDAGAQVDRTKNEFLDTFAPEGEHADPTVVFGILLTLWNAPLQVMGSLFFKTFVNNLKYFKENPLQADVVKDISMQLVSASFAIGGRFIKPETYKEVSFSSIFDILIGRWQDQVDSTVVNLFSGSEETLARLDKIIEHGKMVPGAPQERRRDLSGDHTNTFIQQKVVERVFWSAAIPLVWRMRRPDPEYPVILDFGPYCNRDIGSGDDWFQDKVKFNDGYVCYEDHNYIVASVIDRNAMDLRCRRDIPELCANNWYKRMLLSPPGLKNIWNPDMKFGNVTIEDLVVG</sequence>
<evidence type="ECO:0000256" key="2">
    <source>
        <dbReference type="ARBA" id="ARBA00022669"/>
    </source>
</evidence>
<dbReference type="SUPFAM" id="SSF51445">
    <property type="entry name" value="(Trans)glycosidases"/>
    <property type="match status" value="1"/>
</dbReference>
<protein>
    <recommendedName>
        <fullName evidence="4">GH18 domain-containing protein</fullName>
    </recommendedName>
</protein>
<name>A0A8K0IZC5_9HYPO</name>
<evidence type="ECO:0000313" key="5">
    <source>
        <dbReference type="EMBL" id="KAG5913016.1"/>
    </source>
</evidence>
<feature type="domain" description="GH18" evidence="4">
    <location>
        <begin position="11"/>
        <end position="211"/>
    </location>
</feature>
<keyword evidence="2" id="KW-0147">Chitin-binding</keyword>